<keyword evidence="4 10" id="KW-0498">Mitosis</keyword>
<dbReference type="Proteomes" id="UP001194468">
    <property type="component" value="Unassembled WGS sequence"/>
</dbReference>
<dbReference type="GO" id="GO:0110032">
    <property type="term" value="P:positive regulation of G2/MI transition of meiotic cell cycle"/>
    <property type="evidence" value="ECO:0007669"/>
    <property type="project" value="TreeGrafter"/>
</dbReference>
<dbReference type="PROSITE" id="PS00380">
    <property type="entry name" value="RHODANESE_1"/>
    <property type="match status" value="1"/>
</dbReference>
<dbReference type="PROSITE" id="PS50206">
    <property type="entry name" value="RHODANESE_3"/>
    <property type="match status" value="1"/>
</dbReference>
<evidence type="ECO:0000256" key="4">
    <source>
        <dbReference type="ARBA" id="ARBA00022776"/>
    </source>
</evidence>
<organism evidence="13 14">
    <name type="scientific">Boletus edulis BED1</name>
    <dbReference type="NCBI Taxonomy" id="1328754"/>
    <lineage>
        <taxon>Eukaryota</taxon>
        <taxon>Fungi</taxon>
        <taxon>Dikarya</taxon>
        <taxon>Basidiomycota</taxon>
        <taxon>Agaricomycotina</taxon>
        <taxon>Agaricomycetes</taxon>
        <taxon>Agaricomycetidae</taxon>
        <taxon>Boletales</taxon>
        <taxon>Boletineae</taxon>
        <taxon>Boletaceae</taxon>
        <taxon>Boletoideae</taxon>
        <taxon>Boletus</taxon>
    </lineage>
</organism>
<feature type="region of interest" description="Disordered" evidence="11">
    <location>
        <begin position="645"/>
        <end position="669"/>
    </location>
</feature>
<dbReference type="GO" id="GO:0004792">
    <property type="term" value="F:thiosulfate-cyanide sulfurtransferase activity"/>
    <property type="evidence" value="ECO:0007669"/>
    <property type="project" value="InterPro"/>
</dbReference>
<dbReference type="Gene3D" id="3.40.250.10">
    <property type="entry name" value="Rhodanese-like domain"/>
    <property type="match status" value="1"/>
</dbReference>
<dbReference type="CDD" id="cd01530">
    <property type="entry name" value="Cdc25"/>
    <property type="match status" value="1"/>
</dbReference>
<proteinExistence type="inferred from homology"/>
<reference evidence="13" key="2">
    <citation type="journal article" date="2020" name="Nat. Commun.">
        <title>Large-scale genome sequencing of mycorrhizal fungi provides insights into the early evolution of symbiotic traits.</title>
        <authorList>
            <person name="Miyauchi S."/>
            <person name="Kiss E."/>
            <person name="Kuo A."/>
            <person name="Drula E."/>
            <person name="Kohler A."/>
            <person name="Sanchez-Garcia M."/>
            <person name="Morin E."/>
            <person name="Andreopoulos B."/>
            <person name="Barry K.W."/>
            <person name="Bonito G."/>
            <person name="Buee M."/>
            <person name="Carver A."/>
            <person name="Chen C."/>
            <person name="Cichocki N."/>
            <person name="Clum A."/>
            <person name="Culley D."/>
            <person name="Crous P.W."/>
            <person name="Fauchery L."/>
            <person name="Girlanda M."/>
            <person name="Hayes R.D."/>
            <person name="Keri Z."/>
            <person name="LaButti K."/>
            <person name="Lipzen A."/>
            <person name="Lombard V."/>
            <person name="Magnuson J."/>
            <person name="Maillard F."/>
            <person name="Murat C."/>
            <person name="Nolan M."/>
            <person name="Ohm R.A."/>
            <person name="Pangilinan J."/>
            <person name="Pereira M.F."/>
            <person name="Perotto S."/>
            <person name="Peter M."/>
            <person name="Pfister S."/>
            <person name="Riley R."/>
            <person name="Sitrit Y."/>
            <person name="Stielow J.B."/>
            <person name="Szollosi G."/>
            <person name="Zifcakova L."/>
            <person name="Stursova M."/>
            <person name="Spatafora J.W."/>
            <person name="Tedersoo L."/>
            <person name="Vaario L.M."/>
            <person name="Yamada A."/>
            <person name="Yan M."/>
            <person name="Wang P."/>
            <person name="Xu J."/>
            <person name="Bruns T."/>
            <person name="Baldrian P."/>
            <person name="Vilgalys R."/>
            <person name="Dunand C."/>
            <person name="Henrissat B."/>
            <person name="Grigoriev I.V."/>
            <person name="Hibbett D."/>
            <person name="Nagy L.G."/>
            <person name="Martin F.M."/>
        </authorList>
    </citation>
    <scope>NUCLEOTIDE SEQUENCE</scope>
    <source>
        <strain evidence="13">BED1</strain>
    </source>
</reference>
<evidence type="ECO:0000259" key="12">
    <source>
        <dbReference type="PROSITE" id="PS50206"/>
    </source>
</evidence>
<feature type="region of interest" description="Disordered" evidence="11">
    <location>
        <begin position="70"/>
        <end position="93"/>
    </location>
</feature>
<keyword evidence="14" id="KW-1185">Reference proteome</keyword>
<evidence type="ECO:0000313" key="13">
    <source>
        <dbReference type="EMBL" id="KAF8447491.1"/>
    </source>
</evidence>
<name>A0AAD4GJE1_BOLED</name>
<evidence type="ECO:0000256" key="1">
    <source>
        <dbReference type="ARBA" id="ARBA00011065"/>
    </source>
</evidence>
<gene>
    <name evidence="13" type="ORF">L210DRAFT_849559</name>
</gene>
<keyword evidence="5 10" id="KW-0378">Hydrolase</keyword>
<dbReference type="PANTHER" id="PTHR10828">
    <property type="entry name" value="M-PHASE INDUCER PHOSPHATASE DUAL SPECIFICITY PHOSPHATASE CDC25"/>
    <property type="match status" value="1"/>
</dbReference>
<evidence type="ECO:0000313" key="14">
    <source>
        <dbReference type="Proteomes" id="UP001194468"/>
    </source>
</evidence>
<dbReference type="GO" id="GO:0000086">
    <property type="term" value="P:G2/M transition of mitotic cell cycle"/>
    <property type="evidence" value="ECO:0007669"/>
    <property type="project" value="TreeGrafter"/>
</dbReference>
<evidence type="ECO:0000256" key="7">
    <source>
        <dbReference type="ARBA" id="ARBA00023306"/>
    </source>
</evidence>
<dbReference type="Pfam" id="PF00581">
    <property type="entry name" value="Rhodanese"/>
    <property type="match status" value="1"/>
</dbReference>
<keyword evidence="7 10" id="KW-0131">Cell cycle</keyword>
<dbReference type="InterPro" id="IPR001763">
    <property type="entry name" value="Rhodanese-like_dom"/>
</dbReference>
<dbReference type="EMBL" id="WHUW01000004">
    <property type="protein sequence ID" value="KAF8447491.1"/>
    <property type="molecule type" value="Genomic_DNA"/>
</dbReference>
<evidence type="ECO:0000256" key="11">
    <source>
        <dbReference type="SAM" id="MobiDB-lite"/>
    </source>
</evidence>
<evidence type="ECO:0000256" key="6">
    <source>
        <dbReference type="ARBA" id="ARBA00022912"/>
    </source>
</evidence>
<dbReference type="FunFam" id="3.40.250.10:FF:000021">
    <property type="entry name" value="M-phase inducer phosphatase cdc-25.2"/>
    <property type="match status" value="1"/>
</dbReference>
<reference evidence="13" key="1">
    <citation type="submission" date="2019-10" db="EMBL/GenBank/DDBJ databases">
        <authorList>
            <consortium name="DOE Joint Genome Institute"/>
            <person name="Kuo A."/>
            <person name="Miyauchi S."/>
            <person name="Kiss E."/>
            <person name="Drula E."/>
            <person name="Kohler A."/>
            <person name="Sanchez-Garcia M."/>
            <person name="Andreopoulos B."/>
            <person name="Barry K.W."/>
            <person name="Bonito G."/>
            <person name="Buee M."/>
            <person name="Carver A."/>
            <person name="Chen C."/>
            <person name="Cichocki N."/>
            <person name="Clum A."/>
            <person name="Culley D."/>
            <person name="Crous P.W."/>
            <person name="Fauchery L."/>
            <person name="Girlanda M."/>
            <person name="Hayes R."/>
            <person name="Keri Z."/>
            <person name="LaButti K."/>
            <person name="Lipzen A."/>
            <person name="Lombard V."/>
            <person name="Magnuson J."/>
            <person name="Maillard F."/>
            <person name="Morin E."/>
            <person name="Murat C."/>
            <person name="Nolan M."/>
            <person name="Ohm R."/>
            <person name="Pangilinan J."/>
            <person name="Pereira M."/>
            <person name="Perotto S."/>
            <person name="Peter M."/>
            <person name="Riley R."/>
            <person name="Sitrit Y."/>
            <person name="Stielow B."/>
            <person name="Szollosi G."/>
            <person name="Zifcakova L."/>
            <person name="Stursova M."/>
            <person name="Spatafora J.W."/>
            <person name="Tedersoo L."/>
            <person name="Vaario L.-M."/>
            <person name="Yamada A."/>
            <person name="Yan M."/>
            <person name="Wang P."/>
            <person name="Xu J."/>
            <person name="Bruns T."/>
            <person name="Baldrian P."/>
            <person name="Vilgalys R."/>
            <person name="Henrissat B."/>
            <person name="Grigoriev I.V."/>
            <person name="Hibbett D."/>
            <person name="Nagy L.G."/>
            <person name="Martin F.M."/>
        </authorList>
    </citation>
    <scope>NUCLEOTIDE SEQUENCE</scope>
    <source>
        <strain evidence="13">BED1</strain>
    </source>
</reference>
<accession>A0AAD4GJE1</accession>
<evidence type="ECO:0000256" key="3">
    <source>
        <dbReference type="ARBA" id="ARBA00022618"/>
    </source>
</evidence>
<evidence type="ECO:0000256" key="8">
    <source>
        <dbReference type="ARBA" id="ARBA00051722"/>
    </source>
</evidence>
<comment type="function">
    <text evidence="10">Tyrosine protein phosphatase which functions as a dosage-dependent inducer of mitotic progression.</text>
</comment>
<dbReference type="InterPro" id="IPR000751">
    <property type="entry name" value="MPI_Phosphatase"/>
</dbReference>
<dbReference type="PRINTS" id="PR00716">
    <property type="entry name" value="MPIPHPHTASE"/>
</dbReference>
<evidence type="ECO:0000256" key="2">
    <source>
        <dbReference type="ARBA" id="ARBA00013064"/>
    </source>
</evidence>
<feature type="domain" description="Rhodanese" evidence="12">
    <location>
        <begin position="440"/>
        <end position="553"/>
    </location>
</feature>
<feature type="region of interest" description="Disordered" evidence="11">
    <location>
        <begin position="212"/>
        <end position="286"/>
    </location>
</feature>
<dbReference type="PANTHER" id="PTHR10828:SF17">
    <property type="entry name" value="PROTEIN-TYROSINE-PHOSPHATASE"/>
    <property type="match status" value="1"/>
</dbReference>
<dbReference type="SMART" id="SM00450">
    <property type="entry name" value="RHOD"/>
    <property type="match status" value="1"/>
</dbReference>
<dbReference type="InterPro" id="IPR001307">
    <property type="entry name" value="Thiosulphate_STrfase_CS"/>
</dbReference>
<sequence length="689" mass="74953">MNLFSTISATSSHYLNAPLAPIRKRSQQTRPRDDLDDFLTSDLELSFASTVSLNSPSRDYVNITQDTSQDDAMDISPMPPRKAPVQFSKPTTRPRAYTSGARMFGQDLSNNSISNNSILDSNSGSPSGSKHIQRTLLPAEWFSTKPRPQASDENLFAPPADTISLPSEDAMDVDPAPVGSKEQLLSSPAPLSAAPTITGLNMFHSSVSPALLETPSAGAGQPKKRRSVSPDVVSRVEQDDLSSPPPSSPSQHKLERMGSGPLLSHFNKPGLQGLGVPSNINKRPRRPIFSAVVPPAQGARSAYPLMGTEESPSQGPAHAKLGLSRRVVSAMVPPSGVDMSDESFDGPDMSSPAQAYMQRQQTKTIRRRDGTEDFRHLTSASPTVNKEVYESPSAKFMLPGFGDNESVGKILPCHRVREDGLMRIAPKTLDALLNGAYSNQIAQFYVIDCRFDYEYNGGHIPGAVNVNTTSGIEEFLLAQSRPKPCVGGDSTRKTVLIFHCEFSVKRAPTIAKHLRSKDRAMNNHVYPRVHYPEVYILEGGYCAYYKHSAGRCQPQGYVTMDDPSHALSRREDLDQFRKAKFGRTKSYAYGDLGSKVSAVSQQQQLQSKRNTAPGASHLFAAANAARTRRNGLSTLTEIGNLTVTDDEETDIGDSPCPPPTKGVSSKVKRMARTPIGRAETFDAARMAAY</sequence>
<keyword evidence="3 10" id="KW-0132">Cell division</keyword>
<dbReference type="GO" id="GO:0005634">
    <property type="term" value="C:nucleus"/>
    <property type="evidence" value="ECO:0007669"/>
    <property type="project" value="TreeGrafter"/>
</dbReference>
<dbReference type="GO" id="GO:0010971">
    <property type="term" value="P:positive regulation of G2/M transition of mitotic cell cycle"/>
    <property type="evidence" value="ECO:0007669"/>
    <property type="project" value="TreeGrafter"/>
</dbReference>
<comment type="caution">
    <text evidence="13">The sequence shown here is derived from an EMBL/GenBank/DDBJ whole genome shotgun (WGS) entry which is preliminary data.</text>
</comment>
<comment type="catalytic activity">
    <reaction evidence="8 10">
        <text>O-phospho-L-tyrosyl-[protein] + H2O = L-tyrosyl-[protein] + phosphate</text>
        <dbReference type="Rhea" id="RHEA:10684"/>
        <dbReference type="Rhea" id="RHEA-COMP:10136"/>
        <dbReference type="Rhea" id="RHEA-COMP:20101"/>
        <dbReference type="ChEBI" id="CHEBI:15377"/>
        <dbReference type="ChEBI" id="CHEBI:43474"/>
        <dbReference type="ChEBI" id="CHEBI:46858"/>
        <dbReference type="ChEBI" id="CHEBI:61978"/>
        <dbReference type="EC" id="3.1.3.48"/>
    </reaction>
</comment>
<protein>
    <recommendedName>
        <fullName evidence="9 10">M-phase inducer phosphatase</fullName>
        <ecNumber evidence="2 10">3.1.3.48</ecNumber>
    </recommendedName>
</protein>
<evidence type="ECO:0000256" key="9">
    <source>
        <dbReference type="ARBA" id="ARBA00067190"/>
    </source>
</evidence>
<keyword evidence="6 10" id="KW-0904">Protein phosphatase</keyword>
<evidence type="ECO:0000256" key="10">
    <source>
        <dbReference type="RuleBase" id="RU368028"/>
    </source>
</evidence>
<dbReference type="EC" id="3.1.3.48" evidence="2 10"/>
<feature type="region of interest" description="Disordered" evidence="11">
    <location>
        <begin position="144"/>
        <end position="187"/>
    </location>
</feature>
<dbReference type="AlphaFoldDB" id="A0AAD4GJE1"/>
<dbReference type="GO" id="GO:0005737">
    <property type="term" value="C:cytoplasm"/>
    <property type="evidence" value="ECO:0007669"/>
    <property type="project" value="TreeGrafter"/>
</dbReference>
<evidence type="ECO:0000256" key="5">
    <source>
        <dbReference type="ARBA" id="ARBA00022801"/>
    </source>
</evidence>
<dbReference type="InterPro" id="IPR036873">
    <property type="entry name" value="Rhodanese-like_dom_sf"/>
</dbReference>
<dbReference type="SUPFAM" id="SSF52821">
    <property type="entry name" value="Rhodanese/Cell cycle control phosphatase"/>
    <property type="match status" value="1"/>
</dbReference>
<dbReference type="GO" id="GO:0004725">
    <property type="term" value="F:protein tyrosine phosphatase activity"/>
    <property type="evidence" value="ECO:0007669"/>
    <property type="project" value="UniProtKB-UniRule"/>
</dbReference>
<comment type="similarity">
    <text evidence="1 10">Belongs to the MPI phosphatase family.</text>
</comment>
<dbReference type="GO" id="GO:0051301">
    <property type="term" value="P:cell division"/>
    <property type="evidence" value="ECO:0007669"/>
    <property type="project" value="UniProtKB-UniRule"/>
</dbReference>